<dbReference type="Pfam" id="PF10328">
    <property type="entry name" value="7TM_GPCR_Srx"/>
    <property type="match status" value="1"/>
</dbReference>
<feature type="transmembrane region" description="Helical" evidence="5">
    <location>
        <begin position="174"/>
        <end position="195"/>
    </location>
</feature>
<sequence>MSPFPSPSENVAVTAIIVMMCVLGIISNSLAIISVQCKTVRQNPFCILCSSHASAGLGVLLVYLSWVAPSTLWQNETSYRIIGKIVGHLSTVFWYATVYSHMAISINRLIAITWPLKAGDILTNQKSLCMVLFIWCISFCHTISNFWSSCYVYYSASSWEWKFASSNCGIAISYIARFNVLIVTITFLFDAVVIIKFKKMNKIMSSQSIGVLPLNSIQRRQRMEIRLYKQACIRLISAKLQTYFKFIILMFHFHRSTLWTMYGKFVTILCSCA</sequence>
<dbReference type="PANTHER" id="PTHR23017">
    <property type="entry name" value="SERPENTINE RECEPTOR, CLASS X"/>
    <property type="match status" value="1"/>
</dbReference>
<dbReference type="InterPro" id="IPR019430">
    <property type="entry name" value="7TM_GPCR_serpentine_rcpt_Srx"/>
</dbReference>
<dbReference type="Gene3D" id="1.20.1070.10">
    <property type="entry name" value="Rhodopsin 7-helix transmembrane proteins"/>
    <property type="match status" value="1"/>
</dbReference>
<keyword evidence="4 5" id="KW-0472">Membrane</keyword>
<feature type="transmembrane region" description="Helical" evidence="5">
    <location>
        <begin position="12"/>
        <end position="33"/>
    </location>
</feature>
<feature type="transmembrane region" description="Helical" evidence="5">
    <location>
        <begin position="128"/>
        <end position="154"/>
    </location>
</feature>
<feature type="transmembrane region" description="Helical" evidence="5">
    <location>
        <begin position="231"/>
        <end position="253"/>
    </location>
</feature>
<name>A0AA36MAK0_CYLNA</name>
<keyword evidence="2 5" id="KW-0812">Transmembrane</keyword>
<dbReference type="CDD" id="cd00637">
    <property type="entry name" value="7tm_classA_rhodopsin-like"/>
    <property type="match status" value="1"/>
</dbReference>
<comment type="caution">
    <text evidence="7">The sequence shown here is derived from an EMBL/GenBank/DDBJ whole genome shotgun (WGS) entry which is preliminary data.</text>
</comment>
<keyword evidence="8" id="KW-1185">Reference proteome</keyword>
<evidence type="ECO:0000313" key="7">
    <source>
        <dbReference type="EMBL" id="CAJ0603515.1"/>
    </source>
</evidence>
<dbReference type="Proteomes" id="UP001176961">
    <property type="component" value="Unassembled WGS sequence"/>
</dbReference>
<dbReference type="PROSITE" id="PS50262">
    <property type="entry name" value="G_PROTEIN_RECEP_F1_2"/>
    <property type="match status" value="1"/>
</dbReference>
<comment type="subcellular location">
    <subcellularLocation>
        <location evidence="1">Membrane</location>
    </subcellularLocation>
</comment>
<dbReference type="InterPro" id="IPR017452">
    <property type="entry name" value="GPCR_Rhodpsn_7TM"/>
</dbReference>
<feature type="transmembrane region" description="Helical" evidence="5">
    <location>
        <begin position="45"/>
        <end position="66"/>
    </location>
</feature>
<feature type="domain" description="G-protein coupled receptors family 1 profile" evidence="6">
    <location>
        <begin position="27"/>
        <end position="195"/>
    </location>
</feature>
<evidence type="ECO:0000313" key="8">
    <source>
        <dbReference type="Proteomes" id="UP001176961"/>
    </source>
</evidence>
<gene>
    <name evidence="7" type="ORF">CYNAS_LOCUS15498</name>
</gene>
<evidence type="ECO:0000256" key="3">
    <source>
        <dbReference type="ARBA" id="ARBA00022989"/>
    </source>
</evidence>
<organism evidence="7 8">
    <name type="scientific">Cylicocyclus nassatus</name>
    <name type="common">Nematode worm</name>
    <dbReference type="NCBI Taxonomy" id="53992"/>
    <lineage>
        <taxon>Eukaryota</taxon>
        <taxon>Metazoa</taxon>
        <taxon>Ecdysozoa</taxon>
        <taxon>Nematoda</taxon>
        <taxon>Chromadorea</taxon>
        <taxon>Rhabditida</taxon>
        <taxon>Rhabditina</taxon>
        <taxon>Rhabditomorpha</taxon>
        <taxon>Strongyloidea</taxon>
        <taxon>Strongylidae</taxon>
        <taxon>Cylicocyclus</taxon>
    </lineage>
</organism>
<evidence type="ECO:0000256" key="5">
    <source>
        <dbReference type="SAM" id="Phobius"/>
    </source>
</evidence>
<protein>
    <recommendedName>
        <fullName evidence="6">G-protein coupled receptors family 1 profile domain-containing protein</fullName>
    </recommendedName>
</protein>
<dbReference type="AlphaFoldDB" id="A0AA36MAK0"/>
<evidence type="ECO:0000259" key="6">
    <source>
        <dbReference type="PROSITE" id="PS50262"/>
    </source>
</evidence>
<keyword evidence="3 5" id="KW-1133">Transmembrane helix</keyword>
<dbReference type="GO" id="GO:0016020">
    <property type="term" value="C:membrane"/>
    <property type="evidence" value="ECO:0007669"/>
    <property type="project" value="UniProtKB-SubCell"/>
</dbReference>
<dbReference type="EMBL" id="CATQJL010000305">
    <property type="protein sequence ID" value="CAJ0603515.1"/>
    <property type="molecule type" value="Genomic_DNA"/>
</dbReference>
<evidence type="ECO:0000256" key="2">
    <source>
        <dbReference type="ARBA" id="ARBA00022692"/>
    </source>
</evidence>
<evidence type="ECO:0000256" key="4">
    <source>
        <dbReference type="ARBA" id="ARBA00023136"/>
    </source>
</evidence>
<dbReference type="SUPFAM" id="SSF81321">
    <property type="entry name" value="Family A G protein-coupled receptor-like"/>
    <property type="match status" value="1"/>
</dbReference>
<proteinExistence type="predicted"/>
<evidence type="ECO:0000256" key="1">
    <source>
        <dbReference type="ARBA" id="ARBA00004370"/>
    </source>
</evidence>
<accession>A0AA36MAK0</accession>
<dbReference type="PANTHER" id="PTHR23017:SF45">
    <property type="entry name" value="7TM GPCR SERPENTINE RECEPTOR CLASS X (SRX) DOMAIN-CONTAINING PROTEIN"/>
    <property type="match status" value="1"/>
</dbReference>
<reference evidence="7" key="1">
    <citation type="submission" date="2023-07" db="EMBL/GenBank/DDBJ databases">
        <authorList>
            <consortium name="CYATHOMIX"/>
        </authorList>
    </citation>
    <scope>NUCLEOTIDE SEQUENCE</scope>
    <source>
        <strain evidence="7">N/A</strain>
    </source>
</reference>